<dbReference type="Pfam" id="PF01041">
    <property type="entry name" value="DegT_DnrJ_EryC1"/>
    <property type="match status" value="1"/>
</dbReference>
<proteinExistence type="inferred from homology"/>
<dbReference type="PANTHER" id="PTHR30244">
    <property type="entry name" value="TRANSAMINASE"/>
    <property type="match status" value="1"/>
</dbReference>
<dbReference type="Proteomes" id="UP000283655">
    <property type="component" value="Unassembled WGS sequence"/>
</dbReference>
<keyword evidence="6" id="KW-0808">Transferase</keyword>
<reference evidence="6 7" key="1">
    <citation type="submission" date="2018-09" db="EMBL/GenBank/DDBJ databases">
        <title>Phylogenetic diversity of Pectobacterium and Dickeya strains causing blackleg disease of potato in Morocco.</title>
        <authorList>
            <person name="Oulghazi S."/>
            <person name="Moumni M."/>
            <person name="Faure D."/>
        </authorList>
    </citation>
    <scope>NUCLEOTIDE SEQUENCE [LARGE SCALE GENOMIC DNA]</scope>
    <source>
        <strain evidence="6 7">S1.15.11.2D</strain>
    </source>
</reference>
<name>A0A419AVX1_PECCA</name>
<evidence type="ECO:0000313" key="6">
    <source>
        <dbReference type="EMBL" id="RJL51215.1"/>
    </source>
</evidence>
<dbReference type="AlphaFoldDB" id="A0A419AVX1"/>
<dbReference type="InterPro" id="IPR015422">
    <property type="entry name" value="PyrdxlP-dep_Trfase_small"/>
</dbReference>
<evidence type="ECO:0000256" key="3">
    <source>
        <dbReference type="PIRSR" id="PIRSR000390-1"/>
    </source>
</evidence>
<gene>
    <name evidence="6" type="ORF">D5071_11420</name>
</gene>
<evidence type="ECO:0000256" key="5">
    <source>
        <dbReference type="RuleBase" id="RU004508"/>
    </source>
</evidence>
<dbReference type="InterPro" id="IPR015421">
    <property type="entry name" value="PyrdxlP-dep_Trfase_major"/>
</dbReference>
<dbReference type="Gene3D" id="3.90.1150.10">
    <property type="entry name" value="Aspartate Aminotransferase, domain 1"/>
    <property type="match status" value="1"/>
</dbReference>
<dbReference type="InterPro" id="IPR015424">
    <property type="entry name" value="PyrdxlP-dep_Trfase"/>
</dbReference>
<dbReference type="PANTHER" id="PTHR30244:SF34">
    <property type="entry name" value="DTDP-4-AMINO-4,6-DIDEOXYGALACTOSE TRANSAMINASE"/>
    <property type="match status" value="1"/>
</dbReference>
<feature type="active site" description="Proton acceptor" evidence="3">
    <location>
        <position position="186"/>
    </location>
</feature>
<evidence type="ECO:0000256" key="1">
    <source>
        <dbReference type="ARBA" id="ARBA00022898"/>
    </source>
</evidence>
<dbReference type="InterPro" id="IPR000653">
    <property type="entry name" value="DegT/StrS_aminotransferase"/>
</dbReference>
<dbReference type="PIRSF" id="PIRSF000390">
    <property type="entry name" value="PLP_StrS"/>
    <property type="match status" value="1"/>
</dbReference>
<evidence type="ECO:0000256" key="2">
    <source>
        <dbReference type="ARBA" id="ARBA00037999"/>
    </source>
</evidence>
<comment type="similarity">
    <text evidence="2 5">Belongs to the DegT/DnrJ/EryC1 family.</text>
</comment>
<dbReference type="GO" id="GO:0000271">
    <property type="term" value="P:polysaccharide biosynthetic process"/>
    <property type="evidence" value="ECO:0007669"/>
    <property type="project" value="TreeGrafter"/>
</dbReference>
<evidence type="ECO:0000313" key="7">
    <source>
        <dbReference type="Proteomes" id="UP000283655"/>
    </source>
</evidence>
<protein>
    <submittedName>
        <fullName evidence="6">DegT/DnrJ/EryC1/StrS family aminotransferase</fullName>
    </submittedName>
</protein>
<dbReference type="RefSeq" id="WP_119873802.1">
    <property type="nucleotide sequence ID" value="NZ_QZDH01000023.1"/>
</dbReference>
<accession>A0A419AVX1</accession>
<organism evidence="6 7">
    <name type="scientific">Pectobacterium carotovorum</name>
    <name type="common">Erwinia carotovora</name>
    <dbReference type="NCBI Taxonomy" id="554"/>
    <lineage>
        <taxon>Bacteria</taxon>
        <taxon>Pseudomonadati</taxon>
        <taxon>Pseudomonadota</taxon>
        <taxon>Gammaproteobacteria</taxon>
        <taxon>Enterobacterales</taxon>
        <taxon>Pectobacteriaceae</taxon>
        <taxon>Pectobacterium</taxon>
    </lineage>
</organism>
<dbReference type="GO" id="GO:0008483">
    <property type="term" value="F:transaminase activity"/>
    <property type="evidence" value="ECO:0007669"/>
    <property type="project" value="UniProtKB-KW"/>
</dbReference>
<keyword evidence="6" id="KW-0032">Aminotransferase</keyword>
<dbReference type="CDD" id="cd00616">
    <property type="entry name" value="AHBA_syn"/>
    <property type="match status" value="1"/>
</dbReference>
<comment type="caution">
    <text evidence="6">The sequence shown here is derived from an EMBL/GenBank/DDBJ whole genome shotgun (WGS) entry which is preliminary data.</text>
</comment>
<feature type="modified residue" description="N6-(pyridoxal phosphate)lysine" evidence="4">
    <location>
        <position position="186"/>
    </location>
</feature>
<keyword evidence="1 4" id="KW-0663">Pyridoxal phosphate</keyword>
<evidence type="ECO:0000256" key="4">
    <source>
        <dbReference type="PIRSR" id="PIRSR000390-2"/>
    </source>
</evidence>
<dbReference type="Gene3D" id="3.40.640.10">
    <property type="entry name" value="Type I PLP-dependent aspartate aminotransferase-like (Major domain)"/>
    <property type="match status" value="1"/>
</dbReference>
<dbReference type="EMBL" id="QZDH01000023">
    <property type="protein sequence ID" value="RJL51215.1"/>
    <property type="molecule type" value="Genomic_DNA"/>
</dbReference>
<sequence>MTEKTYQNLHINFDQSDYDAVLSAFNTTSFSGKSPILTEYEHALARYFGTTKALPCCNGTVAIELAIRGLGLQPGDRIALPPTAPIMTILPIITTGCMPVFCDVAPLSFSPDLDHLRKLVQEQPIKALIVVPMWGYPIEMRAVVDFCKTQGIRLIEDCAHAFGTTSDGQYLGTFGDVSCFSTHERKLMSTGEGGFCLTNDDDVYERMLRWQHHGLKASSRNNGYILGEDIGTNFKLPPLCAALGINQLKKLDRKIADRRERVQKVRQALSAIPTIEEFPRYQGAEINGYSMVYHNLNGASVEQGNRMFSQGVMSDTTRYKYKPLYREPAFTPYAEPCPNAEHIIETIFTVPCHEGLNDSDIDYIVSVVNDNFNA</sequence>
<dbReference type="SUPFAM" id="SSF53383">
    <property type="entry name" value="PLP-dependent transferases"/>
    <property type="match status" value="1"/>
</dbReference>
<dbReference type="GO" id="GO:0030170">
    <property type="term" value="F:pyridoxal phosphate binding"/>
    <property type="evidence" value="ECO:0007669"/>
    <property type="project" value="TreeGrafter"/>
</dbReference>